<keyword evidence="3" id="KW-0804">Transcription</keyword>
<dbReference type="PANTHER" id="PTHR30146">
    <property type="entry name" value="LACI-RELATED TRANSCRIPTIONAL REPRESSOR"/>
    <property type="match status" value="1"/>
</dbReference>
<dbReference type="PROSITE" id="PS50932">
    <property type="entry name" value="HTH_LACI_2"/>
    <property type="match status" value="1"/>
</dbReference>
<dbReference type="RefSeq" id="WP_219964545.1">
    <property type="nucleotide sequence ID" value="NZ_JAGFNZ010000002.1"/>
</dbReference>
<keyword evidence="2 5" id="KW-0238">DNA-binding</keyword>
<accession>A0ABS7DLG4</accession>
<dbReference type="InterPro" id="IPR010982">
    <property type="entry name" value="Lambda_DNA-bd_dom_sf"/>
</dbReference>
<evidence type="ECO:0000313" key="6">
    <source>
        <dbReference type="Proteomes" id="UP000719942"/>
    </source>
</evidence>
<dbReference type="Proteomes" id="UP000719942">
    <property type="component" value="Unassembled WGS sequence"/>
</dbReference>
<dbReference type="Gene3D" id="3.40.50.2300">
    <property type="match status" value="2"/>
</dbReference>
<protein>
    <submittedName>
        <fullName evidence="5">LacI family DNA-binding transcriptional regulator</fullName>
    </submittedName>
</protein>
<feature type="domain" description="HTH lacI-type" evidence="4">
    <location>
        <begin position="2"/>
        <end position="55"/>
    </location>
</feature>
<dbReference type="InterPro" id="IPR028082">
    <property type="entry name" value="Peripla_BP_I"/>
</dbReference>
<dbReference type="Pfam" id="PF13377">
    <property type="entry name" value="Peripla_BP_3"/>
    <property type="match status" value="1"/>
</dbReference>
<organism evidence="5 6">
    <name type="scientific">Caproiciproducens faecalis</name>
    <dbReference type="NCBI Taxonomy" id="2820301"/>
    <lineage>
        <taxon>Bacteria</taxon>
        <taxon>Bacillati</taxon>
        <taxon>Bacillota</taxon>
        <taxon>Clostridia</taxon>
        <taxon>Eubacteriales</taxon>
        <taxon>Acutalibacteraceae</taxon>
        <taxon>Caproiciproducens</taxon>
    </lineage>
</organism>
<dbReference type="Gene3D" id="1.10.260.40">
    <property type="entry name" value="lambda repressor-like DNA-binding domains"/>
    <property type="match status" value="1"/>
</dbReference>
<dbReference type="PROSITE" id="PS00356">
    <property type="entry name" value="HTH_LACI_1"/>
    <property type="match status" value="1"/>
</dbReference>
<evidence type="ECO:0000256" key="1">
    <source>
        <dbReference type="ARBA" id="ARBA00023015"/>
    </source>
</evidence>
<dbReference type="GO" id="GO:0003677">
    <property type="term" value="F:DNA binding"/>
    <property type="evidence" value="ECO:0007669"/>
    <property type="project" value="UniProtKB-KW"/>
</dbReference>
<comment type="caution">
    <text evidence="5">The sequence shown here is derived from an EMBL/GenBank/DDBJ whole genome shotgun (WGS) entry which is preliminary data.</text>
</comment>
<sequence>MSTIRDVAKYADVSIATVSRILSEDENYKATEKTRNRVKDAAAALHYSYKRRLPKVQAKNISCILSMTAEKYADPYFSSILSALESRLLEHNCIITTVRNYSELSNPQKLDLTFGRDLDGLVIMDDLPEDAFRYVCSRVKYVVGCDTAYSNLDNIGFDLFNASVQAVNHLIDRGYRKIAYVGGANLKDFRSDKRQIAIRSTLDLAGLEYRPQWMMDCKWDIGVCLNYVRELLSAPKEERPDAIFVGNDTLASAVLPLIKEMEFTVPDDVAVIGFNNDSISSYTFPGLTTISVPVQEMGKTTADVLYSRMCGDSGMVRNIVFPTELIVRSST</sequence>
<dbReference type="CDD" id="cd01392">
    <property type="entry name" value="HTH_LacI"/>
    <property type="match status" value="1"/>
</dbReference>
<evidence type="ECO:0000256" key="2">
    <source>
        <dbReference type="ARBA" id="ARBA00023125"/>
    </source>
</evidence>
<evidence type="ECO:0000313" key="5">
    <source>
        <dbReference type="EMBL" id="MBW7572122.1"/>
    </source>
</evidence>
<gene>
    <name evidence="5" type="ORF">J5W02_04790</name>
</gene>
<dbReference type="EMBL" id="JAGFNZ010000002">
    <property type="protein sequence ID" value="MBW7572122.1"/>
    <property type="molecule type" value="Genomic_DNA"/>
</dbReference>
<dbReference type="InterPro" id="IPR046335">
    <property type="entry name" value="LacI/GalR-like_sensor"/>
</dbReference>
<dbReference type="SMART" id="SM00354">
    <property type="entry name" value="HTH_LACI"/>
    <property type="match status" value="1"/>
</dbReference>
<dbReference type="PANTHER" id="PTHR30146:SF149">
    <property type="entry name" value="HTH-TYPE TRANSCRIPTIONAL REGULATOR EBGR"/>
    <property type="match status" value="1"/>
</dbReference>
<keyword evidence="1" id="KW-0805">Transcription regulation</keyword>
<dbReference type="SUPFAM" id="SSF53822">
    <property type="entry name" value="Periplasmic binding protein-like I"/>
    <property type="match status" value="1"/>
</dbReference>
<dbReference type="InterPro" id="IPR000843">
    <property type="entry name" value="HTH_LacI"/>
</dbReference>
<dbReference type="SUPFAM" id="SSF47413">
    <property type="entry name" value="lambda repressor-like DNA-binding domains"/>
    <property type="match status" value="1"/>
</dbReference>
<proteinExistence type="predicted"/>
<dbReference type="Pfam" id="PF00356">
    <property type="entry name" value="LacI"/>
    <property type="match status" value="1"/>
</dbReference>
<reference evidence="5 6" key="1">
    <citation type="submission" date="2021-03" db="EMBL/GenBank/DDBJ databases">
        <title>Caproiciproducens sp. nov. isolated from feces of cow.</title>
        <authorList>
            <person name="Choi J.-Y."/>
        </authorList>
    </citation>
    <scope>NUCLEOTIDE SEQUENCE [LARGE SCALE GENOMIC DNA]</scope>
    <source>
        <strain evidence="5 6">AGMB10547</strain>
    </source>
</reference>
<keyword evidence="6" id="KW-1185">Reference proteome</keyword>
<name>A0ABS7DLG4_9FIRM</name>
<evidence type="ECO:0000259" key="4">
    <source>
        <dbReference type="PROSITE" id="PS50932"/>
    </source>
</evidence>
<evidence type="ECO:0000256" key="3">
    <source>
        <dbReference type="ARBA" id="ARBA00023163"/>
    </source>
</evidence>